<dbReference type="EMBL" id="JAHKPD010000025">
    <property type="protein sequence ID" value="MBU2952153.1"/>
    <property type="molecule type" value="Genomic_DNA"/>
</dbReference>
<protein>
    <submittedName>
        <fullName evidence="1">Glycosyltransferase family 2 protein</fullName>
    </submittedName>
</protein>
<sequence length="283" mass="33278">MNTLVSIIVPCYNQARFLNESLQSVLNQTYTNWECIVVNDGSSDNSEEVINQWVKKDSRFKYLCKKNGGPSSARNSGIRMSSGSFILPLDADDYLSKDYLFKVVPELLNNEYLGIVSCYTKFFKGDLNNTFYDLKPKGTNWKSLMYVNQLVATSLYRKQCWEAVGGYDEKMVKGFEDWEFWLAITKQGWDYKIIDSFLFFYRKAKVSRQTESIKSYLEISREYIFKKHKELYIKDFDNCLKVLFYEINTHKSGKLKVRESFEYKLGKFLMKPYNLLKKIVSKP</sequence>
<proteinExistence type="predicted"/>
<evidence type="ECO:0000313" key="2">
    <source>
        <dbReference type="Proteomes" id="UP001647509"/>
    </source>
</evidence>
<comment type="caution">
    <text evidence="1">The sequence shown here is derived from an EMBL/GenBank/DDBJ whole genome shotgun (WGS) entry which is preliminary data.</text>
</comment>
<keyword evidence="2" id="KW-1185">Reference proteome</keyword>
<accession>A0ACC5UCS1</accession>
<reference evidence="1" key="1">
    <citation type="submission" date="2021-05" db="EMBL/GenBank/DDBJ databases">
        <title>Draft genomes of bacteria isolated from model marine particles.</title>
        <authorList>
            <person name="Datta M.S."/>
            <person name="Schwartzman J.A."/>
            <person name="Enke T.N."/>
            <person name="Saavedra J."/>
            <person name="Cermak N."/>
            <person name="Cordero O.X."/>
        </authorList>
    </citation>
    <scope>NUCLEOTIDE SEQUENCE</scope>
    <source>
        <strain evidence="1">I2M19</strain>
    </source>
</reference>
<gene>
    <name evidence="1" type="ORF">KO493_15740</name>
</gene>
<evidence type="ECO:0000313" key="1">
    <source>
        <dbReference type="EMBL" id="MBU2952153.1"/>
    </source>
</evidence>
<organism evidence="1 2">
    <name type="scientific">Pseudotamlana agarivorans</name>
    <dbReference type="NCBI Taxonomy" id="481183"/>
    <lineage>
        <taxon>Bacteria</taxon>
        <taxon>Pseudomonadati</taxon>
        <taxon>Bacteroidota</taxon>
        <taxon>Flavobacteriia</taxon>
        <taxon>Flavobacteriales</taxon>
        <taxon>Flavobacteriaceae</taxon>
        <taxon>Pseudotamlana</taxon>
    </lineage>
</organism>
<name>A0ACC5UCS1_9FLAO</name>
<dbReference type="Proteomes" id="UP001647509">
    <property type="component" value="Unassembled WGS sequence"/>
</dbReference>